<dbReference type="AlphaFoldDB" id="A0A1L7CWV2"/>
<dbReference type="EMBL" id="CP009248">
    <property type="protein sequence ID" value="APT90324.1"/>
    <property type="molecule type" value="Genomic_DNA"/>
</dbReference>
<gene>
    <name evidence="1" type="ORF">CSPHI_03755</name>
</gene>
<accession>A0A1L7CWV2</accession>
<protein>
    <submittedName>
        <fullName evidence="1">Uncharacterized protein</fullName>
    </submittedName>
</protein>
<reference evidence="1 2" key="1">
    <citation type="submission" date="2014-08" db="EMBL/GenBank/DDBJ databases">
        <title>Complete genome sequence of Corynebacterium sphenisci CECT 5990(T) (=DSM 44792(T)), isolated from healthy wild penguins.</title>
        <authorList>
            <person name="Ruckert C."/>
            <person name="Albersmeier A."/>
            <person name="Winkler A."/>
            <person name="Kalinowski J."/>
        </authorList>
    </citation>
    <scope>NUCLEOTIDE SEQUENCE [LARGE SCALE GENOMIC DNA]</scope>
    <source>
        <strain evidence="1 2">DSM 44792</strain>
    </source>
</reference>
<proteinExistence type="predicted"/>
<dbReference type="RefSeq" id="WP_075691553.1">
    <property type="nucleotide sequence ID" value="NZ_CP009248.1"/>
</dbReference>
<dbReference type="KEGG" id="csph:CSPHI_03755"/>
<keyword evidence="2" id="KW-1185">Reference proteome</keyword>
<evidence type="ECO:0000313" key="1">
    <source>
        <dbReference type="EMBL" id="APT90324.1"/>
    </source>
</evidence>
<evidence type="ECO:0000313" key="2">
    <source>
        <dbReference type="Proteomes" id="UP000185469"/>
    </source>
</evidence>
<dbReference type="OrthoDB" id="4407933at2"/>
<dbReference type="Proteomes" id="UP000185469">
    <property type="component" value="Chromosome"/>
</dbReference>
<organism evidence="1 2">
    <name type="scientific">Corynebacterium sphenisci DSM 44792</name>
    <dbReference type="NCBI Taxonomy" id="1437874"/>
    <lineage>
        <taxon>Bacteria</taxon>
        <taxon>Bacillati</taxon>
        <taxon>Actinomycetota</taxon>
        <taxon>Actinomycetes</taxon>
        <taxon>Mycobacteriales</taxon>
        <taxon>Corynebacteriaceae</taxon>
        <taxon>Corynebacterium</taxon>
    </lineage>
</organism>
<name>A0A1L7CWV2_9CORY</name>
<sequence>MQQLTPGTITDVVSAYRGCAPEDPIPPDTDPATIRGLSWDICRLHFAGSKLKRKPAKRELDRLHLAAYLSAQGLVQAASPLLTSFNVQHYDEALEVLRAYAKDLVEVDMAKFHKKKTRRLLLAAHEAVSLALLPNSGGTATAASKTLVGVFGCLPGFDGAFSAAMRDLSEDAYSASTFVWPNRDALDFISAFHAAHAEEIDELAEAIRVVDVATGEYTDIPVGRARVLEMFTAEWAARLNRD</sequence>